<accession>A0ABU6SJK0</accession>
<protein>
    <submittedName>
        <fullName evidence="2">Uncharacterized protein</fullName>
    </submittedName>
</protein>
<dbReference type="Proteomes" id="UP001341840">
    <property type="component" value="Unassembled WGS sequence"/>
</dbReference>
<reference evidence="2 3" key="1">
    <citation type="journal article" date="2023" name="Plants (Basel)">
        <title>Bridging the Gap: Combining Genomics and Transcriptomics Approaches to Understand Stylosanthes scabra, an Orphan Legume from the Brazilian Caatinga.</title>
        <authorList>
            <person name="Ferreira-Neto J.R.C."/>
            <person name="da Silva M.D."/>
            <person name="Binneck E."/>
            <person name="de Melo N.F."/>
            <person name="da Silva R.H."/>
            <person name="de Melo A.L.T.M."/>
            <person name="Pandolfi V."/>
            <person name="Bustamante F.O."/>
            <person name="Brasileiro-Vidal A.C."/>
            <person name="Benko-Iseppon A.M."/>
        </authorList>
    </citation>
    <scope>NUCLEOTIDE SEQUENCE [LARGE SCALE GENOMIC DNA]</scope>
    <source>
        <tissue evidence="2">Leaves</tissue>
    </source>
</reference>
<evidence type="ECO:0000313" key="3">
    <source>
        <dbReference type="Proteomes" id="UP001341840"/>
    </source>
</evidence>
<dbReference type="EMBL" id="JASCZI010060865">
    <property type="protein sequence ID" value="MED6136470.1"/>
    <property type="molecule type" value="Genomic_DNA"/>
</dbReference>
<feature type="region of interest" description="Disordered" evidence="1">
    <location>
        <begin position="135"/>
        <end position="194"/>
    </location>
</feature>
<proteinExistence type="predicted"/>
<dbReference type="PROSITE" id="PS51257">
    <property type="entry name" value="PROKAR_LIPOPROTEIN"/>
    <property type="match status" value="1"/>
</dbReference>
<name>A0ABU6SJK0_9FABA</name>
<organism evidence="2 3">
    <name type="scientific">Stylosanthes scabra</name>
    <dbReference type="NCBI Taxonomy" id="79078"/>
    <lineage>
        <taxon>Eukaryota</taxon>
        <taxon>Viridiplantae</taxon>
        <taxon>Streptophyta</taxon>
        <taxon>Embryophyta</taxon>
        <taxon>Tracheophyta</taxon>
        <taxon>Spermatophyta</taxon>
        <taxon>Magnoliopsida</taxon>
        <taxon>eudicotyledons</taxon>
        <taxon>Gunneridae</taxon>
        <taxon>Pentapetalae</taxon>
        <taxon>rosids</taxon>
        <taxon>fabids</taxon>
        <taxon>Fabales</taxon>
        <taxon>Fabaceae</taxon>
        <taxon>Papilionoideae</taxon>
        <taxon>50 kb inversion clade</taxon>
        <taxon>dalbergioids sensu lato</taxon>
        <taxon>Dalbergieae</taxon>
        <taxon>Pterocarpus clade</taxon>
        <taxon>Stylosanthes</taxon>
    </lineage>
</organism>
<gene>
    <name evidence="2" type="ORF">PIB30_056372</name>
</gene>
<feature type="compositionally biased region" description="Acidic residues" evidence="1">
    <location>
        <begin position="148"/>
        <end position="158"/>
    </location>
</feature>
<feature type="compositionally biased region" description="Basic and acidic residues" evidence="1">
    <location>
        <begin position="168"/>
        <end position="177"/>
    </location>
</feature>
<sequence>MPDWKQAEATKVGVTKLGSSHVCCWVSACIGGLTPLEGGWDASGRHKGSVWEKLNTPGSYALGRDIWGRMNSAEKTKRRELFGRGRWNIEGGRAWSRSEKHHRRAAAAGDVESARNRVYNFALVEHGRGKEGNVEMVGPWDFGRSTDLGEDDSEDSGSVEEVPTEVPCEGHCEEVGRGLDGAQVEGSNDRNRMG</sequence>
<evidence type="ECO:0000256" key="1">
    <source>
        <dbReference type="SAM" id="MobiDB-lite"/>
    </source>
</evidence>
<keyword evidence="3" id="KW-1185">Reference proteome</keyword>
<evidence type="ECO:0000313" key="2">
    <source>
        <dbReference type="EMBL" id="MED6136470.1"/>
    </source>
</evidence>
<comment type="caution">
    <text evidence="2">The sequence shown here is derived from an EMBL/GenBank/DDBJ whole genome shotgun (WGS) entry which is preliminary data.</text>
</comment>